<dbReference type="Pfam" id="PF01055">
    <property type="entry name" value="Glyco_hydro_31_2nd"/>
    <property type="match status" value="1"/>
</dbReference>
<keyword evidence="4" id="KW-0732">Signal</keyword>
<keyword evidence="5" id="KW-0378">Hydrolase</keyword>
<dbReference type="InterPro" id="IPR017853">
    <property type="entry name" value="GH"/>
</dbReference>
<dbReference type="InterPro" id="IPR000322">
    <property type="entry name" value="Glyco_hydro_31_TIM"/>
</dbReference>
<sequence length="1389" mass="161480">MRSNRNYGLYKFAMALNKVARSFMGVVLNYAKRKKQRNEETSPFAIRYRAFRDLINNINSGSLDGEFFSIWRVDWDSITICEENLKRGKSSTLSFMLLNTYKSDLPPLEVDIKLYSIGIIRFVVNETDQFIKMNRFQLPYNDIIKDKLLDAHYLINTRDKLKITQAKDDNSISIEFEIVDSFINNDLDTESEKRMRKNLTKFEEKISRKVFKLVLTCNYFKVETFIDNRLIHTINPNGNFNFERVRPFISKSHPNIKKDDLMKITNAKKTSQDDTSASKIFDSIEKKIGITNYFEEIPSLLKERKYQKKGWGVFESKLKESCGNEYINGGNIMEIIDSYDVYSKNSWYDIYDRFPDYKIYGPTCIGTDIRVHNTSNIYGASEHSTEVNLPEYSSSYRFYNLDVFTYKNDKPDALYGSIPLVLSVHNDENEKNSFISGILWLNPSDTFMDIKRKFNKIDTWWVSETGIMDFILMVSDNFDSFYYNYHMLTGFPTLTPRFGLGKHQSRWFNCKDSDVLELSSTFEENKIPLDSIWLDIEHLNKRKCFTWNIENFKNVPEMLGELDIKGRNLIVIADPHISIDDNYHVYNKLQNQPYLSNNILEDDEKVIPITITKTEPISNPWIKIRNHQEWEDFVGVCWPGKVKYPDFLNPKVREIYSSFYTNKHYPIMNYSNIGFWIDMNEPSVFSSSELTLPKHSFHYNDIEHRQVHNLYGYYHLKSTFNGLLTCAAQRIIFLDNISNTNEIVSSFHGSHSAIDKALANENKRLNDRLKQDKSVLNLISSGRKILNQDNLLELGNVIKNIQRPFILTRSFYIGSHCYGFTWTGDNKADYDSFSSVISMNVSNSVCGLSYTGSDVGGFYGHPCKCLFINWHKLSIWMPFYRVHSHIDSPKREPWEFGGETLKYIRKLVVTRYELLSFWYTISSLYSFQGKPMLKPLNWLLFEFKNHDLIGKNESILKICECQSFLLGDTFLIYSTLQNQCTCKKNNNSLKSNDFNNNGLNTGYIANYTPLSILLPYKSKRSNQKYSSSCNDKKYRICTYVDKTLWYEYNSFNFFVLDNSNYIYDYLLDIETPFPCFVKEGCIIPYQSGDVLSSAQQLQITTRLKVYLELINTCDDYYIDEQLKNSIKNTKNITNSGNENMILAQGNLFLDDGVSYNYLTGEYLMNTFYFVKNETIKNNSFELSDSDNSKPDFYFDSSIDTSSISLSSSSTLIANIMQKSPPMTPSSIFSSVSSSSFYSSMTSQSDNVTSITSLAESSIISNSKHIYEIYSLHKSIQVYNPTTNQVSRINTNYDAIRNNWIYRNDIYLETISVFGIIHKPKIILLNINNIISESNINPTNKVIKKLDFTLVNLENINESETNKLELYNVEINVAKLVNLINNNWKISIYV</sequence>
<dbReference type="VEuPathDB" id="CryptoDB:Chro.30191"/>
<dbReference type="GO" id="GO:0006491">
    <property type="term" value="P:N-glycan processing"/>
    <property type="evidence" value="ECO:0007669"/>
    <property type="project" value="TreeGrafter"/>
</dbReference>
<dbReference type="InterPro" id="IPR011013">
    <property type="entry name" value="Gal_mutarotase_sf_dom"/>
</dbReference>
<evidence type="ECO:0000256" key="9">
    <source>
        <dbReference type="ARBA" id="ARBA00042895"/>
    </source>
</evidence>
<comment type="pathway">
    <text evidence="2">Glycan metabolism; N-glycan metabolism.</text>
</comment>
<evidence type="ECO:0000256" key="2">
    <source>
        <dbReference type="ARBA" id="ARBA00004833"/>
    </source>
</evidence>
<dbReference type="Gene3D" id="2.60.40.1760">
    <property type="entry name" value="glycosyl hydrolase (family 31)"/>
    <property type="match status" value="1"/>
</dbReference>
<dbReference type="SUPFAM" id="SSF51445">
    <property type="entry name" value="(Trans)glycosidases"/>
    <property type="match status" value="2"/>
</dbReference>
<feature type="domain" description="Glycoside hydrolase family 31 TIM barrel" evidence="10">
    <location>
        <begin position="492"/>
        <end position="920"/>
    </location>
</feature>
<comment type="subcellular location">
    <subcellularLocation>
        <location evidence="1">Endoplasmic reticulum</location>
    </subcellularLocation>
</comment>
<dbReference type="Proteomes" id="UP000199752">
    <property type="component" value="Chromosome 3"/>
</dbReference>
<dbReference type="PANTHER" id="PTHR22762:SF54">
    <property type="entry name" value="BCDNA.GH04962"/>
    <property type="match status" value="1"/>
</dbReference>
<dbReference type="GO" id="GO:0030246">
    <property type="term" value="F:carbohydrate binding"/>
    <property type="evidence" value="ECO:0007669"/>
    <property type="project" value="InterPro"/>
</dbReference>
<evidence type="ECO:0000256" key="5">
    <source>
        <dbReference type="ARBA" id="ARBA00022801"/>
    </source>
</evidence>
<evidence type="ECO:0000256" key="7">
    <source>
        <dbReference type="ARBA" id="ARBA00023180"/>
    </source>
</evidence>
<dbReference type="CDD" id="cd14752">
    <property type="entry name" value="GH31_N"/>
    <property type="match status" value="1"/>
</dbReference>
<dbReference type="PROSITE" id="PS00129">
    <property type="entry name" value="GLYCOSYL_HYDROL_F31_1"/>
    <property type="match status" value="1"/>
</dbReference>
<keyword evidence="7" id="KW-0325">Glycoprotein</keyword>
<accession>A0A0S4TCL5</accession>
<dbReference type="VEuPathDB" id="CryptoDB:Chro.30190"/>
<dbReference type="PANTHER" id="PTHR22762">
    <property type="entry name" value="ALPHA-GLUCOSIDASE"/>
    <property type="match status" value="1"/>
</dbReference>
<evidence type="ECO:0000256" key="3">
    <source>
        <dbReference type="ARBA" id="ARBA00007806"/>
    </source>
</evidence>
<feature type="domain" description="Glycoside hydrolase family 31 N-terminal" evidence="11">
    <location>
        <begin position="174"/>
        <end position="449"/>
    </location>
</feature>
<dbReference type="VEuPathDB" id="CryptoDB:CHUDEA3_1580"/>
<dbReference type="EMBL" id="LN877949">
    <property type="protein sequence ID" value="CUV05026.1"/>
    <property type="molecule type" value="Genomic_DNA"/>
</dbReference>
<dbReference type="SUPFAM" id="SSF74650">
    <property type="entry name" value="Galactose mutarotase-like"/>
    <property type="match status" value="1"/>
</dbReference>
<proteinExistence type="inferred from homology"/>
<dbReference type="GO" id="GO:0005783">
    <property type="term" value="C:endoplasmic reticulum"/>
    <property type="evidence" value="ECO:0007669"/>
    <property type="project" value="UniProtKB-SubCell"/>
</dbReference>
<evidence type="ECO:0000313" key="12">
    <source>
        <dbReference type="EMBL" id="CUV05026.1"/>
    </source>
</evidence>
<dbReference type="InterPro" id="IPR025887">
    <property type="entry name" value="Glyco_hydro_31_N_dom"/>
</dbReference>
<dbReference type="VEuPathDB" id="CryptoDB:GY17_00002681"/>
<organism evidence="12">
    <name type="scientific">Cryptosporidium hominis</name>
    <dbReference type="NCBI Taxonomy" id="237895"/>
    <lineage>
        <taxon>Eukaryota</taxon>
        <taxon>Sar</taxon>
        <taxon>Alveolata</taxon>
        <taxon>Apicomplexa</taxon>
        <taxon>Conoidasida</taxon>
        <taxon>Coccidia</taxon>
        <taxon>Eucoccidiorida</taxon>
        <taxon>Eimeriorina</taxon>
        <taxon>Cryptosporidiidae</taxon>
        <taxon>Cryptosporidium</taxon>
    </lineage>
</organism>
<dbReference type="GO" id="GO:0005975">
    <property type="term" value="P:carbohydrate metabolic process"/>
    <property type="evidence" value="ECO:0007669"/>
    <property type="project" value="InterPro"/>
</dbReference>
<gene>
    <name evidence="12" type="ORF">CHUDEA3_1580</name>
</gene>
<keyword evidence="8" id="KW-0326">Glycosidase</keyword>
<evidence type="ECO:0000256" key="1">
    <source>
        <dbReference type="ARBA" id="ARBA00004240"/>
    </source>
</evidence>
<dbReference type="GO" id="GO:0090599">
    <property type="term" value="F:alpha-glucosidase activity"/>
    <property type="evidence" value="ECO:0007669"/>
    <property type="project" value="TreeGrafter"/>
</dbReference>
<dbReference type="Pfam" id="PF13802">
    <property type="entry name" value="Gal_mutarotas_2"/>
    <property type="match status" value="1"/>
</dbReference>
<evidence type="ECO:0000256" key="4">
    <source>
        <dbReference type="ARBA" id="ARBA00022729"/>
    </source>
</evidence>
<dbReference type="Gene3D" id="3.20.20.80">
    <property type="entry name" value="Glycosidases"/>
    <property type="match status" value="2"/>
</dbReference>
<evidence type="ECO:0000259" key="11">
    <source>
        <dbReference type="Pfam" id="PF13802"/>
    </source>
</evidence>
<dbReference type="OrthoDB" id="440381at2759"/>
<keyword evidence="6" id="KW-0256">Endoplasmic reticulum</keyword>
<comment type="similarity">
    <text evidence="3">Belongs to the glycosyl hydrolase 31 family.</text>
</comment>
<evidence type="ECO:0000256" key="8">
    <source>
        <dbReference type="ARBA" id="ARBA00023295"/>
    </source>
</evidence>
<evidence type="ECO:0000259" key="10">
    <source>
        <dbReference type="Pfam" id="PF01055"/>
    </source>
</evidence>
<dbReference type="InterPro" id="IPR030458">
    <property type="entry name" value="Glyco_hydro_31_AS"/>
</dbReference>
<name>A0A0S4TCL5_CRYHO</name>
<dbReference type="VEuPathDB" id="CryptoDB:ChTU502y2012_414g0295"/>
<evidence type="ECO:0000256" key="6">
    <source>
        <dbReference type="ARBA" id="ARBA00022824"/>
    </source>
</evidence>
<protein>
    <recommendedName>
        <fullName evidence="9">Glucosidase II subunit alpha</fullName>
    </recommendedName>
</protein>
<reference evidence="12" key="1">
    <citation type="submission" date="2015-08" db="EMBL/GenBank/DDBJ databases">
        <authorList>
            <person name="Babu N.S."/>
            <person name="Beckwith C.J."/>
            <person name="Beseler K.G."/>
            <person name="Brison A."/>
            <person name="Carone J.V."/>
            <person name="Caskin T.P."/>
            <person name="Diamond M."/>
            <person name="Durham M.E."/>
            <person name="Foxe J.M."/>
            <person name="Go M."/>
            <person name="Henderson B.A."/>
            <person name="Jones I.B."/>
            <person name="McGettigan J.A."/>
            <person name="Micheletti S.J."/>
            <person name="Nasrallah M.E."/>
            <person name="Ortiz D."/>
            <person name="Piller C.R."/>
            <person name="Privatt S.R."/>
            <person name="Schneider S.L."/>
            <person name="Sharp S."/>
            <person name="Smith T.C."/>
            <person name="Stanton J.D."/>
            <person name="Ullery H.E."/>
            <person name="Wilson R.J."/>
            <person name="Serrano M.G."/>
            <person name="Buck G."/>
            <person name="Lee V."/>
            <person name="Wang Y."/>
            <person name="Carvalho R."/>
            <person name="Voegtly L."/>
            <person name="Shi R."/>
            <person name="Duckworth R."/>
            <person name="Johnson A."/>
            <person name="Loviza R."/>
            <person name="Walstead R."/>
            <person name="Shah Z."/>
            <person name="Kiflezghi M."/>
            <person name="Wade K."/>
            <person name="Ball S.L."/>
            <person name="Bradley K.W."/>
            <person name="Asai D.J."/>
            <person name="Bowman C.A."/>
            <person name="Russell D.A."/>
            <person name="Pope W.H."/>
            <person name="Jacobs-Sera D."/>
            <person name="Hendrix R.W."/>
            <person name="Hatfull G.F."/>
        </authorList>
    </citation>
    <scope>NUCLEOTIDE SEQUENCE [LARGE SCALE GENOMIC DNA]</scope>
</reference>